<sequence length="289" mass="32378">MESARCKAFLAAVEAGSFSKAAEVLNYTPSGVSQLVNALENELGFSLLRRNKKGVIPTENGEKMLPAVREFLLQENRIYQLAAEMNGRLIGSITIAAYSSIATHWLPSVIRAFQEDYPQIQIKLMEGIRQKVTKWLDEKIADVAFLSYKDPMPYDWIPLAEDQMLAVLPKTHPLAKEASYPLQNCEYERFIMPALGRDVDVVALLQENNVKPNIQFSTLENFAAMAMIEQGLGMSIMNELITRKWQCDVAKLPLTPPQQITLGIALPALENASPTVKRFVKYAVDRLTC</sequence>
<dbReference type="GO" id="GO:0003700">
    <property type="term" value="F:DNA-binding transcription factor activity"/>
    <property type="evidence" value="ECO:0007669"/>
    <property type="project" value="InterPro"/>
</dbReference>
<dbReference type="Gene3D" id="1.10.10.10">
    <property type="entry name" value="Winged helix-like DNA-binding domain superfamily/Winged helix DNA-binding domain"/>
    <property type="match status" value="1"/>
</dbReference>
<dbReference type="GO" id="GO:0005829">
    <property type="term" value="C:cytosol"/>
    <property type="evidence" value="ECO:0007669"/>
    <property type="project" value="TreeGrafter"/>
</dbReference>
<dbReference type="RefSeq" id="WP_288185895.1">
    <property type="nucleotide sequence ID" value="NZ_LT608335.1"/>
</dbReference>
<keyword evidence="3" id="KW-0238">DNA-binding</keyword>
<dbReference type="SUPFAM" id="SSF53850">
    <property type="entry name" value="Periplasmic binding protein-like II"/>
    <property type="match status" value="1"/>
</dbReference>
<comment type="similarity">
    <text evidence="1">Belongs to the LysR transcriptional regulatory family.</text>
</comment>
<name>A0A212M0Z0_9FIRM</name>
<dbReference type="InterPro" id="IPR036390">
    <property type="entry name" value="WH_DNA-bd_sf"/>
</dbReference>
<dbReference type="EMBL" id="FMJE01000007">
    <property type="protein sequence ID" value="SCM83472.1"/>
    <property type="molecule type" value="Genomic_DNA"/>
</dbReference>
<dbReference type="PROSITE" id="PS50931">
    <property type="entry name" value="HTH_LYSR"/>
    <property type="match status" value="1"/>
</dbReference>
<keyword evidence="4" id="KW-0804">Transcription</keyword>
<dbReference type="CDD" id="cd05466">
    <property type="entry name" value="PBP2_LTTR_substrate"/>
    <property type="match status" value="1"/>
</dbReference>
<evidence type="ECO:0000259" key="5">
    <source>
        <dbReference type="PROSITE" id="PS50931"/>
    </source>
</evidence>
<organism evidence="6">
    <name type="scientific">uncultured Sporomusa sp</name>
    <dbReference type="NCBI Taxonomy" id="307249"/>
    <lineage>
        <taxon>Bacteria</taxon>
        <taxon>Bacillati</taxon>
        <taxon>Bacillota</taxon>
        <taxon>Negativicutes</taxon>
        <taxon>Selenomonadales</taxon>
        <taxon>Sporomusaceae</taxon>
        <taxon>Sporomusa</taxon>
        <taxon>environmental samples</taxon>
    </lineage>
</organism>
<evidence type="ECO:0000256" key="3">
    <source>
        <dbReference type="ARBA" id="ARBA00023125"/>
    </source>
</evidence>
<dbReference type="InterPro" id="IPR036388">
    <property type="entry name" value="WH-like_DNA-bd_sf"/>
</dbReference>
<dbReference type="InterPro" id="IPR050950">
    <property type="entry name" value="HTH-type_LysR_regulators"/>
</dbReference>
<dbReference type="SUPFAM" id="SSF46785">
    <property type="entry name" value="Winged helix' DNA-binding domain"/>
    <property type="match status" value="1"/>
</dbReference>
<keyword evidence="2" id="KW-0805">Transcription regulation</keyword>
<dbReference type="AlphaFoldDB" id="A0A212M0Z0"/>
<evidence type="ECO:0000256" key="2">
    <source>
        <dbReference type="ARBA" id="ARBA00023015"/>
    </source>
</evidence>
<dbReference type="InterPro" id="IPR005119">
    <property type="entry name" value="LysR_subst-bd"/>
</dbReference>
<feature type="domain" description="HTH lysR-type" evidence="5">
    <location>
        <begin position="1"/>
        <end position="58"/>
    </location>
</feature>
<dbReference type="Pfam" id="PF03466">
    <property type="entry name" value="LysR_substrate"/>
    <property type="match status" value="1"/>
</dbReference>
<dbReference type="InterPro" id="IPR000847">
    <property type="entry name" value="LysR_HTH_N"/>
</dbReference>
<evidence type="ECO:0000313" key="6">
    <source>
        <dbReference type="EMBL" id="SCM83472.1"/>
    </source>
</evidence>
<gene>
    <name evidence="6" type="ORF">KL86SPO_70330</name>
</gene>
<accession>A0A212M0Z0</accession>
<dbReference type="Pfam" id="PF00126">
    <property type="entry name" value="HTH_1"/>
    <property type="match status" value="1"/>
</dbReference>
<evidence type="ECO:0000256" key="1">
    <source>
        <dbReference type="ARBA" id="ARBA00009437"/>
    </source>
</evidence>
<proteinExistence type="inferred from homology"/>
<dbReference type="GO" id="GO:0003677">
    <property type="term" value="F:DNA binding"/>
    <property type="evidence" value="ECO:0007669"/>
    <property type="project" value="UniProtKB-KW"/>
</dbReference>
<dbReference type="PANTHER" id="PTHR30419">
    <property type="entry name" value="HTH-TYPE TRANSCRIPTIONAL REGULATOR YBHD"/>
    <property type="match status" value="1"/>
</dbReference>
<dbReference type="Gene3D" id="3.40.190.290">
    <property type="match status" value="1"/>
</dbReference>
<dbReference type="PANTHER" id="PTHR30419:SF24">
    <property type="entry name" value="HTH-TYPE TRANSCRIPTIONAL REGULATOR CZCR"/>
    <property type="match status" value="1"/>
</dbReference>
<reference evidence="6" key="1">
    <citation type="submission" date="2016-08" db="EMBL/GenBank/DDBJ databases">
        <authorList>
            <person name="Seilhamer J.J."/>
        </authorList>
    </citation>
    <scope>NUCLEOTIDE SEQUENCE</scope>
    <source>
        <strain evidence="6">86</strain>
    </source>
</reference>
<protein>
    <recommendedName>
        <fullName evidence="5">HTH lysR-type domain-containing protein</fullName>
    </recommendedName>
</protein>
<evidence type="ECO:0000256" key="4">
    <source>
        <dbReference type="ARBA" id="ARBA00023163"/>
    </source>
</evidence>